<evidence type="ECO:0000313" key="1">
    <source>
        <dbReference type="EMBL" id="EFJ05243.1"/>
    </source>
</evidence>
<dbReference type="eggNOG" id="KOG0157">
    <property type="taxonomic scope" value="Eukaryota"/>
</dbReference>
<dbReference type="KEGG" id="smo:SELMODRAFT_431745"/>
<dbReference type="Gramene" id="EFJ05243">
    <property type="protein sequence ID" value="EFJ05243"/>
    <property type="gene ID" value="SELMODRAFT_431745"/>
</dbReference>
<gene>
    <name evidence="1" type="ORF">SELMODRAFT_431745</name>
</gene>
<dbReference type="AlphaFoldDB" id="D8TDM9"/>
<sequence>MKEVAFILTNINTFKLSPSTSEDGGNDPAAILECEKPDQGGASRIDVGMDIFAVSSSSPERKMTSHVFLDQMSEVIYGKVSLLIPGSEPSSLDYHTLSWVTSWFQPTVLVATPEAYKFVLSKDSFETGWPKSAVVLIGRNLFAGLTEESYLKLQKLTESTVNNPNALKHQVTASGILRAASEECLGNEKL</sequence>
<protein>
    <submittedName>
        <fullName evidence="1">Uncharacterized protein</fullName>
    </submittedName>
</protein>
<proteinExistence type="predicted"/>
<organism evidence="2">
    <name type="scientific">Selaginella moellendorffii</name>
    <name type="common">Spikemoss</name>
    <dbReference type="NCBI Taxonomy" id="88036"/>
    <lineage>
        <taxon>Eukaryota</taxon>
        <taxon>Viridiplantae</taxon>
        <taxon>Streptophyta</taxon>
        <taxon>Embryophyta</taxon>
        <taxon>Tracheophyta</taxon>
        <taxon>Lycopodiopsida</taxon>
        <taxon>Selaginellales</taxon>
        <taxon>Selaginellaceae</taxon>
        <taxon>Selaginella</taxon>
    </lineage>
</organism>
<reference evidence="1 2" key="1">
    <citation type="journal article" date="2011" name="Science">
        <title>The Selaginella genome identifies genetic changes associated with the evolution of vascular plants.</title>
        <authorList>
            <person name="Banks J.A."/>
            <person name="Nishiyama T."/>
            <person name="Hasebe M."/>
            <person name="Bowman J.L."/>
            <person name="Gribskov M."/>
            <person name="dePamphilis C."/>
            <person name="Albert V.A."/>
            <person name="Aono N."/>
            <person name="Aoyama T."/>
            <person name="Ambrose B.A."/>
            <person name="Ashton N.W."/>
            <person name="Axtell M.J."/>
            <person name="Barker E."/>
            <person name="Barker M.S."/>
            <person name="Bennetzen J.L."/>
            <person name="Bonawitz N.D."/>
            <person name="Chapple C."/>
            <person name="Cheng C."/>
            <person name="Correa L.G."/>
            <person name="Dacre M."/>
            <person name="DeBarry J."/>
            <person name="Dreyer I."/>
            <person name="Elias M."/>
            <person name="Engstrom E.M."/>
            <person name="Estelle M."/>
            <person name="Feng L."/>
            <person name="Finet C."/>
            <person name="Floyd S.K."/>
            <person name="Frommer W.B."/>
            <person name="Fujita T."/>
            <person name="Gramzow L."/>
            <person name="Gutensohn M."/>
            <person name="Harholt J."/>
            <person name="Hattori M."/>
            <person name="Heyl A."/>
            <person name="Hirai T."/>
            <person name="Hiwatashi Y."/>
            <person name="Ishikawa M."/>
            <person name="Iwata M."/>
            <person name="Karol K.G."/>
            <person name="Koehler B."/>
            <person name="Kolukisaoglu U."/>
            <person name="Kubo M."/>
            <person name="Kurata T."/>
            <person name="Lalonde S."/>
            <person name="Li K."/>
            <person name="Li Y."/>
            <person name="Litt A."/>
            <person name="Lyons E."/>
            <person name="Manning G."/>
            <person name="Maruyama T."/>
            <person name="Michael T.P."/>
            <person name="Mikami K."/>
            <person name="Miyazaki S."/>
            <person name="Morinaga S."/>
            <person name="Murata T."/>
            <person name="Mueller-Roeber B."/>
            <person name="Nelson D.R."/>
            <person name="Obara M."/>
            <person name="Oguri Y."/>
            <person name="Olmstead R.G."/>
            <person name="Onodera N."/>
            <person name="Petersen B.L."/>
            <person name="Pils B."/>
            <person name="Prigge M."/>
            <person name="Rensing S.A."/>
            <person name="Riano-Pachon D.M."/>
            <person name="Roberts A.W."/>
            <person name="Sato Y."/>
            <person name="Scheller H.V."/>
            <person name="Schulz B."/>
            <person name="Schulz C."/>
            <person name="Shakirov E.V."/>
            <person name="Shibagaki N."/>
            <person name="Shinohara N."/>
            <person name="Shippen D.E."/>
            <person name="Soerensen I."/>
            <person name="Sotooka R."/>
            <person name="Sugimoto N."/>
            <person name="Sugita M."/>
            <person name="Sumikawa N."/>
            <person name="Tanurdzic M."/>
            <person name="Theissen G."/>
            <person name="Ulvskov P."/>
            <person name="Wakazuki S."/>
            <person name="Weng J.K."/>
            <person name="Willats W.W."/>
            <person name="Wipf D."/>
            <person name="Wolf P.G."/>
            <person name="Yang L."/>
            <person name="Zimmer A.D."/>
            <person name="Zhu Q."/>
            <person name="Mitros T."/>
            <person name="Hellsten U."/>
            <person name="Loque D."/>
            <person name="Otillar R."/>
            <person name="Salamov A."/>
            <person name="Schmutz J."/>
            <person name="Shapiro H."/>
            <person name="Lindquist E."/>
            <person name="Lucas S."/>
            <person name="Rokhsar D."/>
            <person name="Grigoriev I.V."/>
        </authorList>
    </citation>
    <scope>NUCLEOTIDE SEQUENCE [LARGE SCALE GENOMIC DNA]</scope>
</reference>
<evidence type="ECO:0000313" key="2">
    <source>
        <dbReference type="Proteomes" id="UP000001514"/>
    </source>
</evidence>
<keyword evidence="2" id="KW-1185">Reference proteome</keyword>
<name>D8TDM9_SELML</name>
<accession>D8TDM9</accession>
<dbReference type="InParanoid" id="D8TDM9"/>
<dbReference type="Proteomes" id="UP000001514">
    <property type="component" value="Unassembled WGS sequence"/>
</dbReference>
<dbReference type="EMBL" id="GL377732">
    <property type="protein sequence ID" value="EFJ05243.1"/>
    <property type="molecule type" value="Genomic_DNA"/>
</dbReference>
<dbReference type="HOGENOM" id="CLU_1430293_0_0_1"/>